<accession>C0CHF2</accession>
<feature type="non-terminal residue" evidence="7">
    <location>
        <position position="1"/>
    </location>
</feature>
<dbReference type="GO" id="GO:0005886">
    <property type="term" value="C:plasma membrane"/>
    <property type="evidence" value="ECO:0007669"/>
    <property type="project" value="UniProtKB-SubCell"/>
</dbReference>
<name>C0CHF2_BLAHS</name>
<evidence type="ECO:0000256" key="3">
    <source>
        <dbReference type="ARBA" id="ARBA00022475"/>
    </source>
</evidence>
<dbReference type="PANTHER" id="PTHR37316">
    <property type="entry name" value="TEICHOIC ACID GLYCEROL-PHOSPHATE PRIMASE"/>
    <property type="match status" value="1"/>
</dbReference>
<dbReference type="Gene3D" id="3.40.50.12580">
    <property type="match status" value="1"/>
</dbReference>
<dbReference type="InterPro" id="IPR007554">
    <property type="entry name" value="Glycerophosphate_synth"/>
</dbReference>
<evidence type="ECO:0008006" key="9">
    <source>
        <dbReference type="Google" id="ProtNLM"/>
    </source>
</evidence>
<keyword evidence="3" id="KW-1003">Cell membrane</keyword>
<evidence type="ECO:0000256" key="4">
    <source>
        <dbReference type="ARBA" id="ARBA00022679"/>
    </source>
</evidence>
<evidence type="ECO:0000313" key="8">
    <source>
        <dbReference type="Proteomes" id="UP000003100"/>
    </source>
</evidence>
<dbReference type="InterPro" id="IPR043148">
    <property type="entry name" value="TagF_C"/>
</dbReference>
<evidence type="ECO:0000256" key="6">
    <source>
        <dbReference type="ARBA" id="ARBA00023136"/>
    </source>
</evidence>
<evidence type="ECO:0000256" key="2">
    <source>
        <dbReference type="ARBA" id="ARBA00010488"/>
    </source>
</evidence>
<gene>
    <name evidence="7" type="ORF">RUMHYD_00266</name>
</gene>
<dbReference type="RefSeq" id="WP_005945182.1">
    <property type="nucleotide sequence ID" value="NZ_GG657679.1"/>
</dbReference>
<evidence type="ECO:0000256" key="1">
    <source>
        <dbReference type="ARBA" id="ARBA00004202"/>
    </source>
</evidence>
<dbReference type="PATRIC" id="fig|476272.21.peg.3272"/>
<sequence>LTEETLDIVTSLKLLVDYARQRELLEIYREEIEYICVRHCYYRFLTFKRFKETGKLDLQVRLINEIFDFLDKEFPSWSENRYVIYSMTKEMKDFLRVCDTRKKMLNFVRQTDGKGMKRKKKWLRVHSHRRKVKEIWKGFWGSDEKLAYLVSKCLQVKKRAPKIVKKKLSVLSYRYYTAYLLRHKVDDKTILIESKHGEDLAGNMFQILKELKDPKYKMYPVYVSMKEEYIPKYREVLLQYDMKHCMFVKTGTKTYKRLLATAKFLITDTSFPPYYIKRENQVYLNTWHGTPLKAMGRIVPNREYGLGNVQRNFFIADYLLYQQEFSRDIFLRDYMIEHIYPGKILTWGYPRNVAFFSTERYEQIRKEMGLEDKQVVVYMPTWRGMLHKKENAKQIQILVQHLMKLDKILGEDQIFYVKLHPYVKEGINLEGFAHIKEFPSRYETYDFLNASDALVTDYSSIMFDYAVSNKKIILFVYDKEEYLKDRGLYVDLDEIGLPQAKGVTRLQKLLREPEYDLSEFRAKFCPYDRKDNAVMVCDEWIRGVRGELPVQKISNNGKEKVLVFTQRAVDRALVKELNAQVQRDGERREYYLSFPGYVMRQTSSVLSELDPRIYYFPIEIKANYTILELIASQIVFRYDIDKGPLAKLTNRLALREYQKIYGSYEFDKLVILSCRTKRLYWILRCTSDHRILCLGRQEGLYNTDESFRRQVDYLLKRRADFERVVLSEELAKKKGLKKDSNIVVCDGRADFEEIWREEER</sequence>
<dbReference type="AlphaFoldDB" id="C0CHF2"/>
<dbReference type="GO" id="GO:0019350">
    <property type="term" value="P:teichoic acid biosynthetic process"/>
    <property type="evidence" value="ECO:0007669"/>
    <property type="project" value="UniProtKB-KW"/>
</dbReference>
<comment type="subcellular location">
    <subcellularLocation>
        <location evidence="1">Cell membrane</location>
        <topology evidence="1">Peripheral membrane protein</topology>
    </subcellularLocation>
</comment>
<dbReference type="PANTHER" id="PTHR37316:SF3">
    <property type="entry name" value="TEICHOIC ACID GLYCEROL-PHOSPHATE TRANSFERASE"/>
    <property type="match status" value="1"/>
</dbReference>
<dbReference type="HOGENOM" id="CLU_367073_0_0_9"/>
<dbReference type="GO" id="GO:0047355">
    <property type="term" value="F:CDP-glycerol glycerophosphotransferase activity"/>
    <property type="evidence" value="ECO:0007669"/>
    <property type="project" value="InterPro"/>
</dbReference>
<organism evidence="7 8">
    <name type="scientific">Blautia hydrogenotrophica (strain DSM 10507 / JCM 14656 / S5a33)</name>
    <name type="common">Ruminococcus hydrogenotrophicus</name>
    <dbReference type="NCBI Taxonomy" id="476272"/>
    <lineage>
        <taxon>Bacteria</taxon>
        <taxon>Bacillati</taxon>
        <taxon>Bacillota</taxon>
        <taxon>Clostridia</taxon>
        <taxon>Lachnospirales</taxon>
        <taxon>Lachnospiraceae</taxon>
        <taxon>Blautia</taxon>
    </lineage>
</organism>
<dbReference type="eggNOG" id="COG1887">
    <property type="taxonomic scope" value="Bacteria"/>
</dbReference>
<keyword evidence="8" id="KW-1185">Reference proteome</keyword>
<dbReference type="SUPFAM" id="SSF53756">
    <property type="entry name" value="UDP-Glycosyltransferase/glycogen phosphorylase"/>
    <property type="match status" value="1"/>
</dbReference>
<proteinExistence type="inferred from homology"/>
<keyword evidence="6" id="KW-0472">Membrane</keyword>
<dbReference type="Pfam" id="PF04464">
    <property type="entry name" value="Glyphos_transf"/>
    <property type="match status" value="1"/>
</dbReference>
<evidence type="ECO:0000256" key="5">
    <source>
        <dbReference type="ARBA" id="ARBA00022944"/>
    </source>
</evidence>
<protein>
    <recommendedName>
        <fullName evidence="9">CDP-glycerol:glycerophosphate glycerophosphotransferase</fullName>
    </recommendedName>
</protein>
<comment type="similarity">
    <text evidence="2">Belongs to the CDP-glycerol glycerophosphotransferase family.</text>
</comment>
<keyword evidence="5" id="KW-0777">Teichoic acid biosynthesis</keyword>
<dbReference type="InterPro" id="IPR051612">
    <property type="entry name" value="Teichoic_Acid_Biosynth"/>
</dbReference>
<dbReference type="Proteomes" id="UP000003100">
    <property type="component" value="Unassembled WGS sequence"/>
</dbReference>
<dbReference type="Gene3D" id="3.40.50.11820">
    <property type="match status" value="1"/>
</dbReference>
<evidence type="ECO:0000313" key="7">
    <source>
        <dbReference type="EMBL" id="EEG50751.1"/>
    </source>
</evidence>
<comment type="caution">
    <text evidence="7">The sequence shown here is derived from an EMBL/GenBank/DDBJ whole genome shotgun (WGS) entry which is preliminary data.</text>
</comment>
<keyword evidence="4" id="KW-0808">Transferase</keyword>
<reference evidence="7 8" key="2">
    <citation type="submission" date="2009-02" db="EMBL/GenBank/DDBJ databases">
        <title>Draft genome sequence of Blautia hydrogenotrophica DSM 10507 (Ruminococcus hydrogenotrophicus DSM 10507).</title>
        <authorList>
            <person name="Sudarsanam P."/>
            <person name="Ley R."/>
            <person name="Guruge J."/>
            <person name="Turnbaugh P.J."/>
            <person name="Mahowald M."/>
            <person name="Liep D."/>
            <person name="Gordon J."/>
        </authorList>
    </citation>
    <scope>NUCLEOTIDE SEQUENCE [LARGE SCALE GENOMIC DNA]</scope>
    <source>
        <strain evidence="8">DSM 10507 / JCM 14656 / S5a33</strain>
    </source>
</reference>
<dbReference type="InterPro" id="IPR043149">
    <property type="entry name" value="TagF_N"/>
</dbReference>
<reference evidence="7 8" key="1">
    <citation type="submission" date="2009-01" db="EMBL/GenBank/DDBJ databases">
        <authorList>
            <person name="Fulton L."/>
            <person name="Clifton S."/>
            <person name="Fulton B."/>
            <person name="Xu J."/>
            <person name="Minx P."/>
            <person name="Pepin K.H."/>
            <person name="Johnson M."/>
            <person name="Bhonagiri V."/>
            <person name="Nash W.E."/>
            <person name="Mardis E.R."/>
            <person name="Wilson R.K."/>
        </authorList>
    </citation>
    <scope>NUCLEOTIDE SEQUENCE [LARGE SCALE GENOMIC DNA]</scope>
    <source>
        <strain evidence="8">DSM 10507 / JCM 14656 / S5a33</strain>
    </source>
</reference>
<dbReference type="EMBL" id="ACBZ01000009">
    <property type="protein sequence ID" value="EEG50751.1"/>
    <property type="molecule type" value="Genomic_DNA"/>
</dbReference>